<gene>
    <name evidence="2" type="ORF">B0H16DRAFT_1671861</name>
</gene>
<dbReference type="EMBL" id="JARKIB010000005">
    <property type="protein sequence ID" value="KAJ7779752.1"/>
    <property type="molecule type" value="Genomic_DNA"/>
</dbReference>
<evidence type="ECO:0000313" key="2">
    <source>
        <dbReference type="EMBL" id="KAJ7779752.1"/>
    </source>
</evidence>
<feature type="chain" id="PRO_5041958566" description="Malate dehydrogenase" evidence="1">
    <location>
        <begin position="20"/>
        <end position="226"/>
    </location>
</feature>
<dbReference type="Proteomes" id="UP001215598">
    <property type="component" value="Unassembled WGS sequence"/>
</dbReference>
<comment type="caution">
    <text evidence="2">The sequence shown here is derived from an EMBL/GenBank/DDBJ whole genome shotgun (WGS) entry which is preliminary data.</text>
</comment>
<dbReference type="InterPro" id="IPR021851">
    <property type="entry name" value="DUF3455"/>
</dbReference>
<protein>
    <recommendedName>
        <fullName evidence="4">Malate dehydrogenase</fullName>
    </recommendedName>
</protein>
<proteinExistence type="predicted"/>
<accession>A0AAD7K744</accession>
<sequence>MFSFQLLSALASAALLAAAAPPPRASACSTTSAVMDLPANQTQLVNPGANPLYVGIGVGVQNYTCSASTLKYTSTGAVASLFDISCLDATPAFTNVQTAAFNAWNALPAGASPNSIGARVGAPSLLGYHYFIPSPSGTGISPKWDFTSTGANAGNANAFVVGTKVGDLTDATNTAVNVDWLALNNLEGSLASKVFRIDTVNGQPPSSCVAGSADISVKYTAKYFLY</sequence>
<name>A0AAD7K744_9AGAR</name>
<organism evidence="2 3">
    <name type="scientific">Mycena metata</name>
    <dbReference type="NCBI Taxonomy" id="1033252"/>
    <lineage>
        <taxon>Eukaryota</taxon>
        <taxon>Fungi</taxon>
        <taxon>Dikarya</taxon>
        <taxon>Basidiomycota</taxon>
        <taxon>Agaricomycotina</taxon>
        <taxon>Agaricomycetes</taxon>
        <taxon>Agaricomycetidae</taxon>
        <taxon>Agaricales</taxon>
        <taxon>Marasmiineae</taxon>
        <taxon>Mycenaceae</taxon>
        <taxon>Mycena</taxon>
    </lineage>
</organism>
<dbReference type="AlphaFoldDB" id="A0AAD7K744"/>
<dbReference type="PANTHER" id="PTHR35567:SF1">
    <property type="entry name" value="CONSERVED FUNGAL PROTEIN (AFU_ORTHOLOGUE AFUA_1G14230)"/>
    <property type="match status" value="1"/>
</dbReference>
<dbReference type="Pfam" id="PF11937">
    <property type="entry name" value="DUF3455"/>
    <property type="match status" value="1"/>
</dbReference>
<reference evidence="2" key="1">
    <citation type="submission" date="2023-03" db="EMBL/GenBank/DDBJ databases">
        <title>Massive genome expansion in bonnet fungi (Mycena s.s.) driven by repeated elements and novel gene families across ecological guilds.</title>
        <authorList>
            <consortium name="Lawrence Berkeley National Laboratory"/>
            <person name="Harder C.B."/>
            <person name="Miyauchi S."/>
            <person name="Viragh M."/>
            <person name="Kuo A."/>
            <person name="Thoen E."/>
            <person name="Andreopoulos B."/>
            <person name="Lu D."/>
            <person name="Skrede I."/>
            <person name="Drula E."/>
            <person name="Henrissat B."/>
            <person name="Morin E."/>
            <person name="Kohler A."/>
            <person name="Barry K."/>
            <person name="LaButti K."/>
            <person name="Morin E."/>
            <person name="Salamov A."/>
            <person name="Lipzen A."/>
            <person name="Mereny Z."/>
            <person name="Hegedus B."/>
            <person name="Baldrian P."/>
            <person name="Stursova M."/>
            <person name="Weitz H."/>
            <person name="Taylor A."/>
            <person name="Grigoriev I.V."/>
            <person name="Nagy L.G."/>
            <person name="Martin F."/>
            <person name="Kauserud H."/>
        </authorList>
    </citation>
    <scope>NUCLEOTIDE SEQUENCE</scope>
    <source>
        <strain evidence="2">CBHHK182m</strain>
    </source>
</reference>
<keyword evidence="3" id="KW-1185">Reference proteome</keyword>
<dbReference type="PANTHER" id="PTHR35567">
    <property type="entry name" value="MALATE DEHYDROGENASE (AFU_ORTHOLOGUE AFUA_2G13800)"/>
    <property type="match status" value="1"/>
</dbReference>
<feature type="signal peptide" evidence="1">
    <location>
        <begin position="1"/>
        <end position="19"/>
    </location>
</feature>
<keyword evidence="1" id="KW-0732">Signal</keyword>
<evidence type="ECO:0000313" key="3">
    <source>
        <dbReference type="Proteomes" id="UP001215598"/>
    </source>
</evidence>
<evidence type="ECO:0000256" key="1">
    <source>
        <dbReference type="SAM" id="SignalP"/>
    </source>
</evidence>
<evidence type="ECO:0008006" key="4">
    <source>
        <dbReference type="Google" id="ProtNLM"/>
    </source>
</evidence>